<organism evidence="2 3">
    <name type="scientific">Robertmurraya siralis</name>
    <dbReference type="NCBI Taxonomy" id="77777"/>
    <lineage>
        <taxon>Bacteria</taxon>
        <taxon>Bacillati</taxon>
        <taxon>Bacillota</taxon>
        <taxon>Bacilli</taxon>
        <taxon>Bacillales</taxon>
        <taxon>Bacillaceae</taxon>
        <taxon>Robertmurraya</taxon>
    </lineage>
</organism>
<sequence length="165" mass="18871">MMIRQIIPTDAESFVNLIHQVERESPFMLFEAGERNAKSEDVRKRIDAIDKTTNSTIFVAEVDQELVGYLMAVGGEPKRKKYCVYIVVGILAQHQGKGIGKRLFEGLEGWAKEQNIRRLELTVITQNEAAIGLYKKMGFEIEGIKRDSLYVNGEFVDEYYMSMLL</sequence>
<dbReference type="PANTHER" id="PTHR43415">
    <property type="entry name" value="SPERMIDINE N(1)-ACETYLTRANSFERASE"/>
    <property type="match status" value="1"/>
</dbReference>
<dbReference type="Pfam" id="PF00583">
    <property type="entry name" value="Acetyltransf_1"/>
    <property type="match status" value="1"/>
</dbReference>
<dbReference type="Proteomes" id="UP000682111">
    <property type="component" value="Unassembled WGS sequence"/>
</dbReference>
<reference evidence="2" key="1">
    <citation type="submission" date="2021-03" db="EMBL/GenBank/DDBJ databases">
        <title>Antimicrobial resistance genes in bacteria isolated from Japanese honey, and their potential for conferring macrolide and lincosamide resistance in the American foulbrood pathogen Paenibacillus larvae.</title>
        <authorList>
            <person name="Okamoto M."/>
            <person name="Kumagai M."/>
            <person name="Kanamori H."/>
            <person name="Takamatsu D."/>
        </authorList>
    </citation>
    <scope>NUCLEOTIDE SEQUENCE</scope>
    <source>
        <strain evidence="2">J27TS8</strain>
    </source>
</reference>
<accession>A0A919WI98</accession>
<keyword evidence="3" id="KW-1185">Reference proteome</keyword>
<dbReference type="GO" id="GO:0016747">
    <property type="term" value="F:acyltransferase activity, transferring groups other than amino-acyl groups"/>
    <property type="evidence" value="ECO:0007669"/>
    <property type="project" value="InterPro"/>
</dbReference>
<dbReference type="Gene3D" id="3.40.630.30">
    <property type="match status" value="1"/>
</dbReference>
<comment type="caution">
    <text evidence="2">The sequence shown here is derived from an EMBL/GenBank/DDBJ whole genome shotgun (WGS) entry which is preliminary data.</text>
</comment>
<dbReference type="RefSeq" id="WP_095310675.1">
    <property type="nucleotide sequence ID" value="NZ_BORC01000003.1"/>
</dbReference>
<evidence type="ECO:0000313" key="3">
    <source>
        <dbReference type="Proteomes" id="UP000682111"/>
    </source>
</evidence>
<dbReference type="InterPro" id="IPR016181">
    <property type="entry name" value="Acyl_CoA_acyltransferase"/>
</dbReference>
<dbReference type="SUPFAM" id="SSF55729">
    <property type="entry name" value="Acyl-CoA N-acyltransferases (Nat)"/>
    <property type="match status" value="1"/>
</dbReference>
<gene>
    <name evidence="2" type="ORF">J27TS8_21990</name>
</gene>
<evidence type="ECO:0000313" key="2">
    <source>
        <dbReference type="EMBL" id="GIN62206.1"/>
    </source>
</evidence>
<proteinExistence type="predicted"/>
<dbReference type="CDD" id="cd04301">
    <property type="entry name" value="NAT_SF"/>
    <property type="match status" value="1"/>
</dbReference>
<dbReference type="PROSITE" id="PS51186">
    <property type="entry name" value="GNAT"/>
    <property type="match status" value="1"/>
</dbReference>
<dbReference type="EMBL" id="BORC01000003">
    <property type="protein sequence ID" value="GIN62206.1"/>
    <property type="molecule type" value="Genomic_DNA"/>
</dbReference>
<feature type="domain" description="N-acetyltransferase" evidence="1">
    <location>
        <begin position="1"/>
        <end position="165"/>
    </location>
</feature>
<protein>
    <submittedName>
        <fullName evidence="2">Acetyltransferase</fullName>
    </submittedName>
</protein>
<dbReference type="AlphaFoldDB" id="A0A919WI98"/>
<name>A0A919WI98_9BACI</name>
<dbReference type="InterPro" id="IPR000182">
    <property type="entry name" value="GNAT_dom"/>
</dbReference>
<dbReference type="PANTHER" id="PTHR43415:SF3">
    <property type="entry name" value="GNAT-FAMILY ACETYLTRANSFERASE"/>
    <property type="match status" value="1"/>
</dbReference>
<evidence type="ECO:0000259" key="1">
    <source>
        <dbReference type="PROSITE" id="PS51186"/>
    </source>
</evidence>